<dbReference type="EMBL" id="LTAZ01000016">
    <property type="protein sequence ID" value="KYH24113.1"/>
    <property type="molecule type" value="Genomic_DNA"/>
</dbReference>
<evidence type="ECO:0000313" key="2">
    <source>
        <dbReference type="Proteomes" id="UP000075321"/>
    </source>
</evidence>
<keyword evidence="2" id="KW-1185">Reference proteome</keyword>
<dbReference type="PATRIC" id="fig|1008153.3.peg.4004"/>
<dbReference type="OrthoDB" id="326261at2157"/>
<gene>
    <name evidence="1" type="ORF">HAPAU_37560</name>
</gene>
<dbReference type="Proteomes" id="UP000075321">
    <property type="component" value="Unassembled WGS sequence"/>
</dbReference>
<name>A0A151A933_9EURY</name>
<dbReference type="RefSeq" id="WP_066385422.1">
    <property type="nucleotide sequence ID" value="NZ_LTAZ01000016.1"/>
</dbReference>
<sequence>MNKKEQPAVQYQFSETVDVLAAFDRAGIEHLEVSAERTIVIYSRTIFDFEVDDSRLEDARTVTVEVFDLSPDLDADTDSVLLIETLIEELATTASVDWERR</sequence>
<accession>A0A151A933</accession>
<reference evidence="1 2" key="1">
    <citation type="submission" date="2016-02" db="EMBL/GenBank/DDBJ databases">
        <title>Genome sequence of Halalkalicoccus paucihalophilus DSM 24557.</title>
        <authorList>
            <person name="Poehlein A."/>
            <person name="Daniel R."/>
        </authorList>
    </citation>
    <scope>NUCLEOTIDE SEQUENCE [LARGE SCALE GENOMIC DNA]</scope>
    <source>
        <strain evidence="1 2">DSM 24557</strain>
    </source>
</reference>
<comment type="caution">
    <text evidence="1">The sequence shown here is derived from an EMBL/GenBank/DDBJ whole genome shotgun (WGS) entry which is preliminary data.</text>
</comment>
<evidence type="ECO:0000313" key="1">
    <source>
        <dbReference type="EMBL" id="KYH24113.1"/>
    </source>
</evidence>
<protein>
    <submittedName>
        <fullName evidence="1">Uncharacterized protein</fullName>
    </submittedName>
</protein>
<proteinExistence type="predicted"/>
<organism evidence="1 2">
    <name type="scientific">Halalkalicoccus paucihalophilus</name>
    <dbReference type="NCBI Taxonomy" id="1008153"/>
    <lineage>
        <taxon>Archaea</taxon>
        <taxon>Methanobacteriati</taxon>
        <taxon>Methanobacteriota</taxon>
        <taxon>Stenosarchaea group</taxon>
        <taxon>Halobacteria</taxon>
        <taxon>Halobacteriales</taxon>
        <taxon>Halococcaceae</taxon>
        <taxon>Halalkalicoccus</taxon>
    </lineage>
</organism>
<dbReference type="AlphaFoldDB" id="A0A151A933"/>